<evidence type="ECO:0000313" key="3">
    <source>
        <dbReference type="Proteomes" id="UP000197138"/>
    </source>
</evidence>
<dbReference type="EMBL" id="MTKT01003159">
    <property type="protein sequence ID" value="OWM76687.1"/>
    <property type="molecule type" value="Genomic_DNA"/>
</dbReference>
<evidence type="ECO:0000313" key="2">
    <source>
        <dbReference type="EMBL" id="PKI54346.1"/>
    </source>
</evidence>
<reference evidence="1" key="2">
    <citation type="submission" date="2017-06" db="EMBL/GenBank/DDBJ databases">
        <title>The pomegranate genome and the genomics of punicalagin biosynthesis.</title>
        <authorList>
            <person name="Xu C."/>
        </authorList>
    </citation>
    <scope>NUCLEOTIDE SEQUENCE [LARGE SCALE GENOMIC DNA]</scope>
    <source>
        <tissue evidence="1">Fresh leaf</tissue>
    </source>
</reference>
<organism evidence="1 3">
    <name type="scientific">Punica granatum</name>
    <name type="common">Pomegranate</name>
    <dbReference type="NCBI Taxonomy" id="22663"/>
    <lineage>
        <taxon>Eukaryota</taxon>
        <taxon>Viridiplantae</taxon>
        <taxon>Streptophyta</taxon>
        <taxon>Embryophyta</taxon>
        <taxon>Tracheophyta</taxon>
        <taxon>Spermatophyta</taxon>
        <taxon>Magnoliopsida</taxon>
        <taxon>eudicotyledons</taxon>
        <taxon>Gunneridae</taxon>
        <taxon>Pentapetalae</taxon>
        <taxon>rosids</taxon>
        <taxon>malvids</taxon>
        <taxon>Myrtales</taxon>
        <taxon>Lythraceae</taxon>
        <taxon>Punica</taxon>
    </lineage>
</organism>
<proteinExistence type="predicted"/>
<keyword evidence="4" id="KW-1185">Reference proteome</keyword>
<comment type="caution">
    <text evidence="1">The sequence shown here is derived from an EMBL/GenBank/DDBJ whole genome shotgun (WGS) entry which is preliminary data.</text>
</comment>
<gene>
    <name evidence="1" type="ORF">CDL15_Pgr009252</name>
    <name evidence="2" type="ORF">CRG98_025261</name>
</gene>
<evidence type="ECO:0000313" key="4">
    <source>
        <dbReference type="Proteomes" id="UP000233551"/>
    </source>
</evidence>
<reference evidence="2 4" key="3">
    <citation type="submission" date="2017-11" db="EMBL/GenBank/DDBJ databases">
        <title>De-novo sequencing of pomegranate (Punica granatum L.) genome.</title>
        <authorList>
            <person name="Akparov Z."/>
            <person name="Amiraslanov A."/>
            <person name="Hajiyeva S."/>
            <person name="Abbasov M."/>
            <person name="Kaur K."/>
            <person name="Hamwieh A."/>
            <person name="Solovyev V."/>
            <person name="Salamov A."/>
            <person name="Braich B."/>
            <person name="Kosarev P."/>
            <person name="Mahmoud A."/>
            <person name="Hajiyev E."/>
            <person name="Babayeva S."/>
            <person name="Izzatullayeva V."/>
            <person name="Mammadov A."/>
            <person name="Mammadov A."/>
            <person name="Sharifova S."/>
            <person name="Ojaghi J."/>
            <person name="Eynullazada K."/>
            <person name="Bayramov B."/>
            <person name="Abdulazimova A."/>
            <person name="Shahmuradov I."/>
        </authorList>
    </citation>
    <scope>NUCLEOTIDE SEQUENCE [LARGE SCALE GENOMIC DNA]</scope>
    <source>
        <strain evidence="2">AG2017</strain>
        <strain evidence="4">cv. AG2017</strain>
        <tissue evidence="2">Leaf</tissue>
    </source>
</reference>
<name>A0A218WV16_PUNGR</name>
<reference evidence="3" key="1">
    <citation type="journal article" date="2017" name="Plant J.">
        <title>The pomegranate (Punica granatum L.) genome and the genomics of punicalagin biosynthesis.</title>
        <authorList>
            <person name="Qin G."/>
            <person name="Xu C."/>
            <person name="Ming R."/>
            <person name="Tang H."/>
            <person name="Guyot R."/>
            <person name="Kramer E.M."/>
            <person name="Hu Y."/>
            <person name="Yi X."/>
            <person name="Qi Y."/>
            <person name="Xu X."/>
            <person name="Gao Z."/>
            <person name="Pan H."/>
            <person name="Jian J."/>
            <person name="Tian Y."/>
            <person name="Yue Z."/>
            <person name="Xu Y."/>
        </authorList>
    </citation>
    <scope>NUCLEOTIDE SEQUENCE [LARGE SCALE GENOMIC DNA]</scope>
    <source>
        <strain evidence="3">cv. Dabenzi</strain>
    </source>
</reference>
<dbReference type="EMBL" id="PGOL01001786">
    <property type="protein sequence ID" value="PKI54346.1"/>
    <property type="molecule type" value="Genomic_DNA"/>
</dbReference>
<sequence>MFLGAIYWFMDRASREPHQEGVCKCSGVPWLEQESSEMRSGVPLAILVPEGIFRTPYWTTSDAPVMNSATVPASAVPKFVPASSDCPLLHPLVAPASSLQLMSPGPHVCVRRLGRE</sequence>
<protein>
    <submittedName>
        <fullName evidence="1">Uncharacterized protein</fullName>
    </submittedName>
</protein>
<dbReference type="Proteomes" id="UP000233551">
    <property type="component" value="Unassembled WGS sequence"/>
</dbReference>
<dbReference type="Proteomes" id="UP000197138">
    <property type="component" value="Unassembled WGS sequence"/>
</dbReference>
<accession>A0A218WV16</accession>
<dbReference type="AlphaFoldDB" id="A0A218WV16"/>
<evidence type="ECO:0000313" key="1">
    <source>
        <dbReference type="EMBL" id="OWM76687.1"/>
    </source>
</evidence>